<feature type="binding site" evidence="7">
    <location>
        <position position="198"/>
    </location>
    <ligand>
        <name>Zn(2+)</name>
        <dbReference type="ChEBI" id="CHEBI:29105"/>
    </ligand>
</feature>
<dbReference type="GO" id="GO:0140911">
    <property type="term" value="F:pore-forming activity"/>
    <property type="evidence" value="ECO:0007669"/>
    <property type="project" value="InterPro"/>
</dbReference>
<dbReference type="GO" id="GO:0046872">
    <property type="term" value="F:metal ion binding"/>
    <property type="evidence" value="ECO:0007669"/>
    <property type="project" value="UniProtKB-KW"/>
</dbReference>
<reference evidence="9" key="1">
    <citation type="submission" date="2020-10" db="EMBL/GenBank/DDBJ databases">
        <authorList>
            <person name="Gilroy R."/>
        </authorList>
    </citation>
    <scope>NUCLEOTIDE SEQUENCE</scope>
    <source>
        <strain evidence="9">ChiHjej12B11-29160</strain>
    </source>
</reference>
<dbReference type="EMBL" id="DVMQ01000016">
    <property type="protein sequence ID" value="HIU24325.1"/>
    <property type="molecule type" value="Genomic_DNA"/>
</dbReference>
<feature type="transmembrane region" description="Helical" evidence="8">
    <location>
        <begin position="54"/>
        <end position="77"/>
    </location>
</feature>
<evidence type="ECO:0000256" key="1">
    <source>
        <dbReference type="ARBA" id="ARBA00004651"/>
    </source>
</evidence>
<sequence length="221" mass="24331">MREQQAHTTDLPDYTVGEEIANAVSHGFGAVLSVAGLVLLIVKAVIDGGPPEHIVAAVIFGMTLVLEYTMSTLYHAIMYPPAKRVLRTLDHSCIFLLIAGSYTPFTLGPLLNQGGVPLMIAVWLFALIGIGVEVFLRERQPRWVTITIYLVMGWLVVFRLPQLLATLQPGCLALLVAGGLCYTVGTVFYLLKHVRYMHSVWHLWVLAGSVCQFLAVLLFVL</sequence>
<reference evidence="9" key="2">
    <citation type="journal article" date="2021" name="PeerJ">
        <title>Extensive microbial diversity within the chicken gut microbiome revealed by metagenomics and culture.</title>
        <authorList>
            <person name="Gilroy R."/>
            <person name="Ravi A."/>
            <person name="Getino M."/>
            <person name="Pursley I."/>
            <person name="Horton D.L."/>
            <person name="Alikhan N.F."/>
            <person name="Baker D."/>
            <person name="Gharbi K."/>
            <person name="Hall N."/>
            <person name="Watson M."/>
            <person name="Adriaenssens E.M."/>
            <person name="Foster-Nyarko E."/>
            <person name="Jarju S."/>
            <person name="Secka A."/>
            <person name="Antonio M."/>
            <person name="Oren A."/>
            <person name="Chaudhuri R.R."/>
            <person name="La Ragione R."/>
            <person name="Hildebrand F."/>
            <person name="Pallen M.J."/>
        </authorList>
    </citation>
    <scope>NUCLEOTIDE SEQUENCE</scope>
    <source>
        <strain evidence="9">ChiHjej12B11-29160</strain>
    </source>
</reference>
<keyword evidence="6 8" id="KW-0472">Membrane</keyword>
<gene>
    <name evidence="9" type="ORF">IAD17_05335</name>
</gene>
<dbReference type="InterPro" id="IPR005744">
    <property type="entry name" value="Hy-lIII"/>
</dbReference>
<evidence type="ECO:0000256" key="5">
    <source>
        <dbReference type="ARBA" id="ARBA00022989"/>
    </source>
</evidence>
<organism evidence="9 10">
    <name type="scientific">Candidatus Coprovicinus avistercoris</name>
    <dbReference type="NCBI Taxonomy" id="2840754"/>
    <lineage>
        <taxon>Bacteria</taxon>
        <taxon>Bacillati</taxon>
        <taxon>Actinomycetota</taxon>
        <taxon>Coriobacteriia</taxon>
        <taxon>Coriobacteriales</taxon>
        <taxon>Coriobacteriaceae</taxon>
        <taxon>Coriobacteriaceae incertae sedis</taxon>
        <taxon>Candidatus Coprovicinus</taxon>
    </lineage>
</organism>
<evidence type="ECO:0000313" key="9">
    <source>
        <dbReference type="EMBL" id="HIU24325.1"/>
    </source>
</evidence>
<evidence type="ECO:0000256" key="6">
    <source>
        <dbReference type="ARBA" id="ARBA00023136"/>
    </source>
</evidence>
<comment type="caution">
    <text evidence="9">The sequence shown here is derived from an EMBL/GenBank/DDBJ whole genome shotgun (WGS) entry which is preliminary data.</text>
</comment>
<feature type="transmembrane region" description="Helical" evidence="8">
    <location>
        <begin position="20"/>
        <end position="42"/>
    </location>
</feature>
<keyword evidence="7" id="KW-0479">Metal-binding</keyword>
<dbReference type="PANTHER" id="PTHR20855:SF3">
    <property type="entry name" value="LD03007P"/>
    <property type="match status" value="1"/>
</dbReference>
<dbReference type="Proteomes" id="UP000824078">
    <property type="component" value="Unassembled WGS sequence"/>
</dbReference>
<keyword evidence="4 8" id="KW-0812">Transmembrane</keyword>
<feature type="transmembrane region" description="Helical" evidence="8">
    <location>
        <begin position="116"/>
        <end position="136"/>
    </location>
</feature>
<dbReference type="InterPro" id="IPR004254">
    <property type="entry name" value="AdipoR/HlyIII-related"/>
</dbReference>
<evidence type="ECO:0000256" key="3">
    <source>
        <dbReference type="ARBA" id="ARBA00022475"/>
    </source>
</evidence>
<evidence type="ECO:0000256" key="4">
    <source>
        <dbReference type="ARBA" id="ARBA00022692"/>
    </source>
</evidence>
<feature type="binding site" evidence="7">
    <location>
        <position position="75"/>
    </location>
    <ligand>
        <name>Zn(2+)</name>
        <dbReference type="ChEBI" id="CHEBI:29105"/>
    </ligand>
</feature>
<dbReference type="AlphaFoldDB" id="A0A9D1HZT6"/>
<keyword evidence="5 8" id="KW-1133">Transmembrane helix</keyword>
<feature type="transmembrane region" description="Helical" evidence="8">
    <location>
        <begin position="203"/>
        <end position="220"/>
    </location>
</feature>
<feature type="transmembrane region" description="Helical" evidence="8">
    <location>
        <begin position="89"/>
        <end position="110"/>
    </location>
</feature>
<keyword evidence="7" id="KW-0862">Zinc</keyword>
<feature type="transmembrane region" description="Helical" evidence="8">
    <location>
        <begin position="172"/>
        <end position="191"/>
    </location>
</feature>
<keyword evidence="3" id="KW-1003">Cell membrane</keyword>
<comment type="subcellular location">
    <subcellularLocation>
        <location evidence="1">Cell membrane</location>
        <topology evidence="1">Multi-pass membrane protein</topology>
    </subcellularLocation>
</comment>
<name>A0A9D1HZT6_9ACTN</name>
<dbReference type="Pfam" id="PF03006">
    <property type="entry name" value="HlyIII"/>
    <property type="match status" value="1"/>
</dbReference>
<protein>
    <submittedName>
        <fullName evidence="9">Hemolysin III family protein</fullName>
    </submittedName>
</protein>
<evidence type="ECO:0000313" key="10">
    <source>
        <dbReference type="Proteomes" id="UP000824078"/>
    </source>
</evidence>
<evidence type="ECO:0000256" key="8">
    <source>
        <dbReference type="SAM" id="Phobius"/>
    </source>
</evidence>
<feature type="transmembrane region" description="Helical" evidence="8">
    <location>
        <begin position="143"/>
        <end position="160"/>
    </location>
</feature>
<accession>A0A9D1HZT6</accession>
<dbReference type="PANTHER" id="PTHR20855">
    <property type="entry name" value="ADIPOR/PROGESTIN RECEPTOR-RELATED"/>
    <property type="match status" value="1"/>
</dbReference>
<proteinExistence type="inferred from homology"/>
<feature type="binding site" evidence="7">
    <location>
        <position position="202"/>
    </location>
    <ligand>
        <name>Zn(2+)</name>
        <dbReference type="ChEBI" id="CHEBI:29105"/>
    </ligand>
</feature>
<dbReference type="GO" id="GO:0005886">
    <property type="term" value="C:plasma membrane"/>
    <property type="evidence" value="ECO:0007669"/>
    <property type="project" value="UniProtKB-SubCell"/>
</dbReference>
<comment type="similarity">
    <text evidence="2">Belongs to the UPF0073 (Hly-III) family.</text>
</comment>
<evidence type="ECO:0000256" key="7">
    <source>
        <dbReference type="PIRSR" id="PIRSR604254-1"/>
    </source>
</evidence>
<evidence type="ECO:0000256" key="2">
    <source>
        <dbReference type="ARBA" id="ARBA00008488"/>
    </source>
</evidence>
<dbReference type="NCBIfam" id="TIGR01065">
    <property type="entry name" value="hlyIII"/>
    <property type="match status" value="1"/>
</dbReference>